<keyword evidence="6" id="KW-0249">Electron transport</keyword>
<comment type="subcellular location">
    <subcellularLocation>
        <location evidence="2">Cell envelope</location>
    </subcellularLocation>
</comment>
<evidence type="ECO:0000256" key="1">
    <source>
        <dbReference type="ARBA" id="ARBA00001926"/>
    </source>
</evidence>
<evidence type="ECO:0000256" key="3">
    <source>
        <dbReference type="ARBA" id="ARBA00022448"/>
    </source>
</evidence>
<keyword evidence="5" id="KW-0479">Metal-binding</keyword>
<evidence type="ECO:0000256" key="6">
    <source>
        <dbReference type="ARBA" id="ARBA00022982"/>
    </source>
</evidence>
<keyword evidence="7" id="KW-0408">Iron</keyword>
<comment type="caution">
    <text evidence="10">The sequence shown here is derived from an EMBL/GenBank/DDBJ whole genome shotgun (WGS) entry which is preliminary data.</text>
</comment>
<evidence type="ECO:0000256" key="4">
    <source>
        <dbReference type="ARBA" id="ARBA00022617"/>
    </source>
</evidence>
<feature type="signal peptide" evidence="8">
    <location>
        <begin position="1"/>
        <end position="20"/>
    </location>
</feature>
<sequence>MMKGALTALALILMSSAAFAADTPMLADRHVKAGVKCESCHGSDQTAKGPRTVKKETCLACHGGTYAKLAEKTDSLEVNPHDSHLGEIECTKCHRGHQKPVLECARCHDFSKELHIK</sequence>
<reference evidence="10" key="1">
    <citation type="submission" date="2023-03" db="EMBL/GenBank/DDBJ databases">
        <title>Mesosutterella sp. nov. isolated from porcine feces.</title>
        <authorList>
            <person name="Yu S."/>
        </authorList>
    </citation>
    <scope>NUCLEOTIDE SEQUENCE</scope>
    <source>
        <strain evidence="10">AGMB02718</strain>
    </source>
</reference>
<dbReference type="SUPFAM" id="SSF48695">
    <property type="entry name" value="Multiheme cytochromes"/>
    <property type="match status" value="1"/>
</dbReference>
<keyword evidence="11" id="KW-1185">Reference proteome</keyword>
<evidence type="ECO:0000256" key="5">
    <source>
        <dbReference type="ARBA" id="ARBA00022723"/>
    </source>
</evidence>
<evidence type="ECO:0000313" key="11">
    <source>
        <dbReference type="Proteomes" id="UP001165481"/>
    </source>
</evidence>
<comment type="cofactor">
    <cofactor evidence="1">
        <name>heme c</name>
        <dbReference type="ChEBI" id="CHEBI:61717"/>
    </cofactor>
</comment>
<keyword evidence="4" id="KW-0349">Heme</keyword>
<dbReference type="InterPro" id="IPR012286">
    <property type="entry name" value="Tetrahaem_cytochrome"/>
</dbReference>
<dbReference type="Proteomes" id="UP001165481">
    <property type="component" value="Unassembled WGS sequence"/>
</dbReference>
<keyword evidence="3" id="KW-0813">Transport</keyword>
<organism evidence="10 11">
    <name type="scientific">Mesosutterella faecium</name>
    <dbReference type="NCBI Taxonomy" id="2925194"/>
    <lineage>
        <taxon>Bacteria</taxon>
        <taxon>Pseudomonadati</taxon>
        <taxon>Pseudomonadota</taxon>
        <taxon>Betaproteobacteria</taxon>
        <taxon>Burkholderiales</taxon>
        <taxon>Sutterellaceae</taxon>
        <taxon>Mesosutterella</taxon>
    </lineage>
</organism>
<accession>A0ABT7IQA7</accession>
<dbReference type="InterPro" id="IPR036280">
    <property type="entry name" value="Multihaem_cyt_sf"/>
</dbReference>
<keyword evidence="8" id="KW-0732">Signal</keyword>
<dbReference type="RefSeq" id="WP_243376968.1">
    <property type="nucleotide sequence ID" value="NZ_JAKZJU020000001.1"/>
</dbReference>
<proteinExistence type="predicted"/>
<evidence type="ECO:0000256" key="8">
    <source>
        <dbReference type="SAM" id="SignalP"/>
    </source>
</evidence>
<protein>
    <submittedName>
        <fullName evidence="10">Cytochrome c3 family protein</fullName>
    </submittedName>
</protein>
<dbReference type="Gene3D" id="1.10.1130.10">
    <property type="entry name" value="Flavocytochrome C3, Chain A"/>
    <property type="match status" value="1"/>
</dbReference>
<evidence type="ECO:0000259" key="9">
    <source>
        <dbReference type="Pfam" id="PF14537"/>
    </source>
</evidence>
<evidence type="ECO:0000256" key="2">
    <source>
        <dbReference type="ARBA" id="ARBA00004196"/>
    </source>
</evidence>
<dbReference type="EMBL" id="JAKZJU020000001">
    <property type="protein sequence ID" value="MDL2060150.1"/>
    <property type="molecule type" value="Genomic_DNA"/>
</dbReference>
<dbReference type="Pfam" id="PF14537">
    <property type="entry name" value="Cytochrom_c3_2"/>
    <property type="match status" value="1"/>
</dbReference>
<name>A0ABT7IQA7_9BURK</name>
<evidence type="ECO:0000313" key="10">
    <source>
        <dbReference type="EMBL" id="MDL2060150.1"/>
    </source>
</evidence>
<gene>
    <name evidence="10" type="ORF">MUN46_009405</name>
</gene>
<feature type="chain" id="PRO_5046627072" evidence="8">
    <location>
        <begin position="21"/>
        <end position="117"/>
    </location>
</feature>
<evidence type="ECO:0000256" key="7">
    <source>
        <dbReference type="ARBA" id="ARBA00023004"/>
    </source>
</evidence>
<feature type="domain" description="Tetrahaem cytochrome" evidence="9">
    <location>
        <begin position="30"/>
        <end position="109"/>
    </location>
</feature>